<dbReference type="RefSeq" id="WP_175275714.1">
    <property type="nucleotide sequence ID" value="NZ_CP054836.1"/>
</dbReference>
<proteinExistence type="predicted"/>
<dbReference type="KEGG" id="orm:HTY61_04770"/>
<reference evidence="1 2" key="1">
    <citation type="submission" date="2020-06" db="EMBL/GenBank/DDBJ databases">
        <title>Oricola thermophila sp. nov. isolated from a tidal sediments.</title>
        <authorList>
            <person name="Kwon K.K."/>
            <person name="Yang S.-H."/>
            <person name="Park M.-J."/>
        </authorList>
    </citation>
    <scope>NUCLEOTIDE SEQUENCE [LARGE SCALE GENOMIC DNA]</scope>
    <source>
        <strain evidence="1 2">MEBiC13590</strain>
    </source>
</reference>
<dbReference type="Proteomes" id="UP000509367">
    <property type="component" value="Chromosome"/>
</dbReference>
<dbReference type="EMBL" id="CP054836">
    <property type="protein sequence ID" value="QKV17817.1"/>
    <property type="molecule type" value="Genomic_DNA"/>
</dbReference>
<organism evidence="1 2">
    <name type="scientific">Oricola thermophila</name>
    <dbReference type="NCBI Taxonomy" id="2742145"/>
    <lineage>
        <taxon>Bacteria</taxon>
        <taxon>Pseudomonadati</taxon>
        <taxon>Pseudomonadota</taxon>
        <taxon>Alphaproteobacteria</taxon>
        <taxon>Hyphomicrobiales</taxon>
        <taxon>Ahrensiaceae</taxon>
        <taxon>Oricola</taxon>
    </lineage>
</organism>
<evidence type="ECO:0000313" key="2">
    <source>
        <dbReference type="Proteomes" id="UP000509367"/>
    </source>
</evidence>
<dbReference type="AlphaFoldDB" id="A0A6N1VFS5"/>
<keyword evidence="2" id="KW-1185">Reference proteome</keyword>
<evidence type="ECO:0000313" key="1">
    <source>
        <dbReference type="EMBL" id="QKV17817.1"/>
    </source>
</evidence>
<sequence>MTEHKLADAYEDMTEIARLRAQLAQAVEALEKIAIGDRWVTKSARIARAALTAIKGGDNG</sequence>
<accession>A0A6N1VFS5</accession>
<name>A0A6N1VFS5_9HYPH</name>
<protein>
    <submittedName>
        <fullName evidence="1">Uncharacterized protein</fullName>
    </submittedName>
</protein>
<gene>
    <name evidence="1" type="ORF">HTY61_04770</name>
</gene>